<gene>
    <name evidence="2" type="ORF">KTAU_19350</name>
</gene>
<reference evidence="2 3" key="1">
    <citation type="journal article" date="2019" name="Int. J. Syst. Evol. Microbiol.">
        <title>Thermogemmatispora aurantia sp. nov. and Thermogemmatispora argillosa sp. nov., within the class Ktedonobacteria, and emended description of the genus Thermogemmatispora.</title>
        <authorList>
            <person name="Zheng Y."/>
            <person name="Wang C.M."/>
            <person name="Sakai Y."/>
            <person name="Abe K."/>
            <person name="Yokota A."/>
            <person name="Yabe S."/>
        </authorList>
    </citation>
    <scope>NUCLEOTIDE SEQUENCE [LARGE SCALE GENOMIC DNA]</scope>
    <source>
        <strain evidence="2 3">A1-2</strain>
    </source>
</reference>
<accession>A0A5J4K3F5</accession>
<evidence type="ECO:0000313" key="2">
    <source>
        <dbReference type="EMBL" id="GER83298.1"/>
    </source>
</evidence>
<evidence type="ECO:0000256" key="1">
    <source>
        <dbReference type="SAM" id="MobiDB-lite"/>
    </source>
</evidence>
<dbReference type="AlphaFoldDB" id="A0A5J4K3F5"/>
<organism evidence="2 3">
    <name type="scientific">Thermogemmatispora aurantia</name>
    <dbReference type="NCBI Taxonomy" id="2045279"/>
    <lineage>
        <taxon>Bacteria</taxon>
        <taxon>Bacillati</taxon>
        <taxon>Chloroflexota</taxon>
        <taxon>Ktedonobacteria</taxon>
        <taxon>Thermogemmatisporales</taxon>
        <taxon>Thermogemmatisporaceae</taxon>
        <taxon>Thermogemmatispora</taxon>
    </lineage>
</organism>
<evidence type="ECO:0000313" key="3">
    <source>
        <dbReference type="Proteomes" id="UP000334820"/>
    </source>
</evidence>
<sequence length="293" mass="30913">MILEHDGQHWMTETLLSCGQMLVDDRSEIVVGENPADGTLDVEIADVQLASAGQGHGANAIGLPIEREGEGDGAGSNSKVRVLHRAAGRVSQREQVVEEGLAETDRAARQLGGTRRVDLLNGAIEGSIDLLLGQPVQSGTNEEGPGSQEQNEQDSKCAETAEKPASAMMPTACRSDDGTTAGQLLRRSNRSRFAARDREGGFRAGWSGQSGAADGTKLRCWGDGSGTMRALHGVHLVSLFGVTAHRVASSAGHHSSRIEHIILGLYRRGLGGGTPLLLVRVGRCRSTAQKVQA</sequence>
<proteinExistence type="predicted"/>
<protein>
    <submittedName>
        <fullName evidence="2">Uncharacterized protein</fullName>
    </submittedName>
</protein>
<feature type="region of interest" description="Disordered" evidence="1">
    <location>
        <begin position="135"/>
        <end position="192"/>
    </location>
</feature>
<dbReference type="EMBL" id="BKZV01000002">
    <property type="protein sequence ID" value="GER83298.1"/>
    <property type="molecule type" value="Genomic_DNA"/>
</dbReference>
<feature type="compositionally biased region" description="Basic and acidic residues" evidence="1">
    <location>
        <begin position="153"/>
        <end position="162"/>
    </location>
</feature>
<dbReference type="Proteomes" id="UP000334820">
    <property type="component" value="Unassembled WGS sequence"/>
</dbReference>
<name>A0A5J4K3F5_9CHLR</name>
<comment type="caution">
    <text evidence="2">The sequence shown here is derived from an EMBL/GenBank/DDBJ whole genome shotgun (WGS) entry which is preliminary data.</text>
</comment>
<keyword evidence="3" id="KW-1185">Reference proteome</keyword>